<protein>
    <submittedName>
        <fullName evidence="2">D-serine deaminase, pyridoxal phosphate-dependent</fullName>
    </submittedName>
</protein>
<dbReference type="Gene3D" id="3.20.20.10">
    <property type="entry name" value="Alanine racemase"/>
    <property type="match status" value="1"/>
</dbReference>
<dbReference type="SUPFAM" id="SSF51419">
    <property type="entry name" value="PLP-binding barrel"/>
    <property type="match status" value="1"/>
</dbReference>
<dbReference type="PANTHER" id="PTHR28004:SF2">
    <property type="entry name" value="D-SERINE DEHYDRATASE"/>
    <property type="match status" value="1"/>
</dbReference>
<dbReference type="AlphaFoldDB" id="A0A285E8C4"/>
<name>A0A285E8C4_9ACTN</name>
<dbReference type="RefSeq" id="WP_097203500.1">
    <property type="nucleotide sequence ID" value="NZ_JACHXB010000001.1"/>
</dbReference>
<keyword evidence="3" id="KW-1185">Reference proteome</keyword>
<accession>A0A285E8C4</accession>
<dbReference type="OrthoDB" id="2445260at2"/>
<dbReference type="GO" id="GO:0036088">
    <property type="term" value="P:D-serine catabolic process"/>
    <property type="evidence" value="ECO:0007669"/>
    <property type="project" value="TreeGrafter"/>
</dbReference>
<proteinExistence type="predicted"/>
<sequence length="408" mass="42344">MTAARPSSTETARARLDRATAELDPPLAVVDLDALDANAADLVTRAGGRPIRVASKSVRSRPVLRRVLARPGFAGVLAYSLAEALWLTGGEDPVTADAVVGYPSVDRGALRRLLADDEAAARVTLMVDSPDHLDTVDAVAPPGRRPPVRICLDVDASLRAAGGRVHVGVRRSPVHDPADAAALARLVAARPGFRLVGLMSYEAQIAGVPDAPPGRRARGLAVRGVQAVSARELARRRATVVAAVGAVAPLEFVNGGGTGSLERTAGDPSVTELAAGSGLYCPTLFDGYRAFAARPAALFALPVTRVPAPGTVTVAGGGWIASGPPGADRLPRPTYPARLRLLGTESAGEVQTPLRGPDAARLRVGDRVWFRHAKAGELAEHVDVLHTLAGDVRTGAVPTYRGEGRAFG</sequence>
<dbReference type="EMBL" id="OBDO01000001">
    <property type="protein sequence ID" value="SNX94331.1"/>
    <property type="molecule type" value="Genomic_DNA"/>
</dbReference>
<dbReference type="Proteomes" id="UP000219514">
    <property type="component" value="Unassembled WGS sequence"/>
</dbReference>
<dbReference type="PANTHER" id="PTHR28004">
    <property type="entry name" value="ZGC:162816-RELATED"/>
    <property type="match status" value="1"/>
</dbReference>
<dbReference type="InterPro" id="IPR001608">
    <property type="entry name" value="Ala_racemase_N"/>
</dbReference>
<feature type="domain" description="Alanine racemase N-terminal" evidence="1">
    <location>
        <begin position="30"/>
        <end position="207"/>
    </location>
</feature>
<dbReference type="CDD" id="cd06813">
    <property type="entry name" value="PLPDE_III_DSD_D-TA_like_2"/>
    <property type="match status" value="1"/>
</dbReference>
<dbReference type="InterPro" id="IPR029066">
    <property type="entry name" value="PLP-binding_barrel"/>
</dbReference>
<dbReference type="GO" id="GO:0008721">
    <property type="term" value="F:D-serine ammonia-lyase activity"/>
    <property type="evidence" value="ECO:0007669"/>
    <property type="project" value="TreeGrafter"/>
</dbReference>
<evidence type="ECO:0000313" key="3">
    <source>
        <dbReference type="Proteomes" id="UP000219514"/>
    </source>
</evidence>
<dbReference type="InterPro" id="IPR051466">
    <property type="entry name" value="D-amino_acid_metab_enzyme"/>
</dbReference>
<gene>
    <name evidence="2" type="ORF">SAMN06893097_101121</name>
</gene>
<reference evidence="2 3" key="1">
    <citation type="submission" date="2017-09" db="EMBL/GenBank/DDBJ databases">
        <authorList>
            <person name="Ehlers B."/>
            <person name="Leendertz F.H."/>
        </authorList>
    </citation>
    <scope>NUCLEOTIDE SEQUENCE [LARGE SCALE GENOMIC DNA]</scope>
    <source>
        <strain evidence="2 3">DSM 46844</strain>
    </source>
</reference>
<evidence type="ECO:0000259" key="1">
    <source>
        <dbReference type="Pfam" id="PF01168"/>
    </source>
</evidence>
<dbReference type="Pfam" id="PF01168">
    <property type="entry name" value="Ala_racemase_N"/>
    <property type="match status" value="1"/>
</dbReference>
<evidence type="ECO:0000313" key="2">
    <source>
        <dbReference type="EMBL" id="SNX94331.1"/>
    </source>
</evidence>
<organism evidence="2 3">
    <name type="scientific">Geodermatophilus sabuli</name>
    <dbReference type="NCBI Taxonomy" id="1564158"/>
    <lineage>
        <taxon>Bacteria</taxon>
        <taxon>Bacillati</taxon>
        <taxon>Actinomycetota</taxon>
        <taxon>Actinomycetes</taxon>
        <taxon>Geodermatophilales</taxon>
        <taxon>Geodermatophilaceae</taxon>
        <taxon>Geodermatophilus</taxon>
    </lineage>
</organism>